<dbReference type="OrthoDB" id="5852675at2759"/>
<feature type="signal peptide" evidence="2">
    <location>
        <begin position="1"/>
        <end position="21"/>
    </location>
</feature>
<keyword evidence="2" id="KW-0732">Signal</keyword>
<dbReference type="OMA" id="MVHWDAY"/>
<organism evidence="5">
    <name type="scientific">Thelazia callipaeda</name>
    <name type="common">Oriental eyeworm</name>
    <name type="synonym">Parasitic nematode</name>
    <dbReference type="NCBI Taxonomy" id="103827"/>
    <lineage>
        <taxon>Eukaryota</taxon>
        <taxon>Metazoa</taxon>
        <taxon>Ecdysozoa</taxon>
        <taxon>Nematoda</taxon>
        <taxon>Chromadorea</taxon>
        <taxon>Rhabditida</taxon>
        <taxon>Spirurina</taxon>
        <taxon>Spiruromorpha</taxon>
        <taxon>Thelazioidea</taxon>
        <taxon>Thelaziidae</taxon>
        <taxon>Thelazia</taxon>
    </lineage>
</organism>
<feature type="chain" id="PRO_5043126270" evidence="2">
    <location>
        <begin position="22"/>
        <end position="216"/>
    </location>
</feature>
<dbReference type="AlphaFoldDB" id="A0A0N5CJA2"/>
<proteinExistence type="predicted"/>
<feature type="compositionally biased region" description="Polar residues" evidence="1">
    <location>
        <begin position="121"/>
        <end position="142"/>
    </location>
</feature>
<evidence type="ECO:0000256" key="1">
    <source>
        <dbReference type="SAM" id="MobiDB-lite"/>
    </source>
</evidence>
<dbReference type="STRING" id="103827.A0A0N5CJA2"/>
<accession>A0A0N5CJA2</accession>
<evidence type="ECO:0000313" key="5">
    <source>
        <dbReference type="WBParaSite" id="TCLT_0000010001-mRNA-1"/>
    </source>
</evidence>
<evidence type="ECO:0000313" key="3">
    <source>
        <dbReference type="EMBL" id="VDM94931.1"/>
    </source>
</evidence>
<dbReference type="Proteomes" id="UP000276776">
    <property type="component" value="Unassembled WGS sequence"/>
</dbReference>
<dbReference type="WBParaSite" id="TCLT_0000010001-mRNA-1">
    <property type="protein sequence ID" value="TCLT_0000010001-mRNA-1"/>
    <property type="gene ID" value="TCLT_0000010001"/>
</dbReference>
<protein>
    <submittedName>
        <fullName evidence="5">Activin_recp domain-containing protein</fullName>
    </submittedName>
</protein>
<gene>
    <name evidence="3" type="ORF">TCLT_LOCUS101</name>
</gene>
<evidence type="ECO:0000313" key="4">
    <source>
        <dbReference type="Proteomes" id="UP000276776"/>
    </source>
</evidence>
<sequence>MYTSTFWIALILLENTGSTASLYCYSYDKAADDWFLRAIPLDSKCYSLSELQSRINCSIASFENGCFMDPNYNSYKRSSAKLPVCICSGSFCNTQDNIESIWLQQNIYTLHEGEDCDGKKTTSSLQVSGEKSTTVSGKSATSTENGNETKIKNKITINGTSTTTISTTSSTEDETSLLTESLHQTAAEHSLDFTETLSTDAESATAVNNISLSDTD</sequence>
<reference evidence="3 4" key="2">
    <citation type="submission" date="2018-11" db="EMBL/GenBank/DDBJ databases">
        <authorList>
            <consortium name="Pathogen Informatics"/>
        </authorList>
    </citation>
    <scope>NUCLEOTIDE SEQUENCE [LARGE SCALE GENOMIC DNA]</scope>
</reference>
<reference evidence="5" key="1">
    <citation type="submission" date="2017-02" db="UniProtKB">
        <authorList>
            <consortium name="WormBaseParasite"/>
        </authorList>
    </citation>
    <scope>IDENTIFICATION</scope>
</reference>
<keyword evidence="4" id="KW-1185">Reference proteome</keyword>
<name>A0A0N5CJA2_THECL</name>
<feature type="region of interest" description="Disordered" evidence="1">
    <location>
        <begin position="119"/>
        <end position="146"/>
    </location>
</feature>
<evidence type="ECO:0000256" key="2">
    <source>
        <dbReference type="SAM" id="SignalP"/>
    </source>
</evidence>
<dbReference type="EMBL" id="UYYF01000006">
    <property type="protein sequence ID" value="VDM94931.1"/>
    <property type="molecule type" value="Genomic_DNA"/>
</dbReference>